<proteinExistence type="predicted"/>
<feature type="non-terminal residue" evidence="9">
    <location>
        <position position="293"/>
    </location>
</feature>
<keyword evidence="4 8" id="KW-0812">Transmembrane</keyword>
<keyword evidence="2" id="KW-1003">Cell membrane</keyword>
<dbReference type="InterPro" id="IPR000715">
    <property type="entry name" value="Glycosyl_transferase_4"/>
</dbReference>
<evidence type="ECO:0000256" key="1">
    <source>
        <dbReference type="ARBA" id="ARBA00004651"/>
    </source>
</evidence>
<accession>A0A2G9YJQ9</accession>
<dbReference type="GO" id="GO:0016780">
    <property type="term" value="F:phosphotransferase activity, for other substituted phosphate groups"/>
    <property type="evidence" value="ECO:0007669"/>
    <property type="project" value="InterPro"/>
</dbReference>
<keyword evidence="5 8" id="KW-1133">Transmembrane helix</keyword>
<evidence type="ECO:0000313" key="10">
    <source>
        <dbReference type="Proteomes" id="UP000231292"/>
    </source>
</evidence>
<evidence type="ECO:0000256" key="5">
    <source>
        <dbReference type="ARBA" id="ARBA00022989"/>
    </source>
</evidence>
<dbReference type="GO" id="GO:0046872">
    <property type="term" value="F:metal ion binding"/>
    <property type="evidence" value="ECO:0007669"/>
    <property type="project" value="UniProtKB-KW"/>
</dbReference>
<dbReference type="GO" id="GO:0005886">
    <property type="term" value="C:plasma membrane"/>
    <property type="evidence" value="ECO:0007669"/>
    <property type="project" value="UniProtKB-SubCell"/>
</dbReference>
<keyword evidence="6 8" id="KW-0472">Membrane</keyword>
<evidence type="ECO:0000256" key="6">
    <source>
        <dbReference type="ARBA" id="ARBA00023136"/>
    </source>
</evidence>
<evidence type="ECO:0008006" key="11">
    <source>
        <dbReference type="Google" id="ProtNLM"/>
    </source>
</evidence>
<keyword evidence="7" id="KW-0460">Magnesium</keyword>
<evidence type="ECO:0000256" key="4">
    <source>
        <dbReference type="ARBA" id="ARBA00022692"/>
    </source>
</evidence>
<evidence type="ECO:0000256" key="2">
    <source>
        <dbReference type="ARBA" id="ARBA00022475"/>
    </source>
</evidence>
<dbReference type="GO" id="GO:0044038">
    <property type="term" value="P:cell wall macromolecule biosynthetic process"/>
    <property type="evidence" value="ECO:0007669"/>
    <property type="project" value="TreeGrafter"/>
</dbReference>
<feature type="transmembrane region" description="Helical" evidence="8">
    <location>
        <begin position="117"/>
        <end position="139"/>
    </location>
</feature>
<comment type="subcellular location">
    <subcellularLocation>
        <location evidence="1">Cell membrane</location>
        <topology evidence="1">Multi-pass membrane protein</topology>
    </subcellularLocation>
</comment>
<feature type="transmembrane region" description="Helical" evidence="8">
    <location>
        <begin position="39"/>
        <end position="62"/>
    </location>
</feature>
<name>A0A2G9YJQ9_9BACT</name>
<dbReference type="PANTHER" id="PTHR22926:SF3">
    <property type="entry name" value="UNDECAPRENYL-PHOSPHATE ALPHA-N-ACETYLGLUCOSAMINYL 1-PHOSPHATE TRANSFERASE"/>
    <property type="match status" value="1"/>
</dbReference>
<feature type="transmembrane region" description="Helical" evidence="8">
    <location>
        <begin position="6"/>
        <end position="27"/>
    </location>
</feature>
<dbReference type="CDD" id="cd06853">
    <property type="entry name" value="GT_WecA_like"/>
    <property type="match status" value="1"/>
</dbReference>
<reference evidence="9 10" key="1">
    <citation type="submission" date="2017-09" db="EMBL/GenBank/DDBJ databases">
        <title>Depth-based differentiation of microbial function through sediment-hosted aquifers and enrichment of novel symbionts in the deep terrestrial subsurface.</title>
        <authorList>
            <person name="Probst A.J."/>
            <person name="Ladd B."/>
            <person name="Jarett J.K."/>
            <person name="Geller-Mcgrath D.E."/>
            <person name="Sieber C.M."/>
            <person name="Emerson J.B."/>
            <person name="Anantharaman K."/>
            <person name="Thomas B.C."/>
            <person name="Malmstrom R."/>
            <person name="Stieglmeier M."/>
            <person name="Klingl A."/>
            <person name="Woyke T."/>
            <person name="Ryan C.M."/>
            <person name="Banfield J.F."/>
        </authorList>
    </citation>
    <scope>NUCLEOTIDE SEQUENCE [LARGE SCALE GENOMIC DNA]</scope>
    <source>
        <strain evidence="9">CG23_combo_of_CG06-09_8_20_14_all_41_10</strain>
    </source>
</reference>
<keyword evidence="7" id="KW-0479">Metal-binding</keyword>
<feature type="transmembrane region" description="Helical" evidence="8">
    <location>
        <begin position="68"/>
        <end position="83"/>
    </location>
</feature>
<dbReference type="EMBL" id="PCRK01000062">
    <property type="protein sequence ID" value="PIP19465.1"/>
    <property type="molecule type" value="Genomic_DNA"/>
</dbReference>
<dbReference type="GO" id="GO:0009103">
    <property type="term" value="P:lipopolysaccharide biosynthetic process"/>
    <property type="evidence" value="ECO:0007669"/>
    <property type="project" value="TreeGrafter"/>
</dbReference>
<evidence type="ECO:0000256" key="3">
    <source>
        <dbReference type="ARBA" id="ARBA00022679"/>
    </source>
</evidence>
<dbReference type="GO" id="GO:0071555">
    <property type="term" value="P:cell wall organization"/>
    <property type="evidence" value="ECO:0007669"/>
    <property type="project" value="TreeGrafter"/>
</dbReference>
<evidence type="ECO:0000256" key="8">
    <source>
        <dbReference type="SAM" id="Phobius"/>
    </source>
</evidence>
<feature type="transmembrane region" description="Helical" evidence="8">
    <location>
        <begin position="201"/>
        <end position="218"/>
    </location>
</feature>
<feature type="transmembrane region" description="Helical" evidence="8">
    <location>
        <begin position="270"/>
        <end position="292"/>
    </location>
</feature>
<comment type="caution">
    <text evidence="9">The sequence shown here is derived from an EMBL/GenBank/DDBJ whole genome shotgun (WGS) entry which is preliminary data.</text>
</comment>
<feature type="transmembrane region" description="Helical" evidence="8">
    <location>
        <begin position="224"/>
        <end position="249"/>
    </location>
</feature>
<dbReference type="Pfam" id="PF00953">
    <property type="entry name" value="Glycos_transf_4"/>
    <property type="match status" value="1"/>
</dbReference>
<organism evidence="9 10">
    <name type="scientific">Candidatus Sherwoodlollariibacterium unditelluris</name>
    <dbReference type="NCBI Taxonomy" id="1974757"/>
    <lineage>
        <taxon>Bacteria</taxon>
        <taxon>Pseudomonadati</taxon>
        <taxon>Candidatus Omnitrophota</taxon>
        <taxon>Candidatus Sherwoodlollariibacterium</taxon>
    </lineage>
</organism>
<comment type="cofactor">
    <cofactor evidence="7">
        <name>Mg(2+)</name>
        <dbReference type="ChEBI" id="CHEBI:18420"/>
    </cofactor>
</comment>
<feature type="transmembrane region" description="Helical" evidence="8">
    <location>
        <begin position="170"/>
        <end position="189"/>
    </location>
</feature>
<evidence type="ECO:0000313" key="9">
    <source>
        <dbReference type="EMBL" id="PIP19465.1"/>
    </source>
</evidence>
<feature type="transmembrane region" description="Helical" evidence="8">
    <location>
        <begin position="146"/>
        <end position="164"/>
    </location>
</feature>
<dbReference type="PANTHER" id="PTHR22926">
    <property type="entry name" value="PHOSPHO-N-ACETYLMURAMOYL-PENTAPEPTIDE-TRANSFERASE"/>
    <property type="match status" value="1"/>
</dbReference>
<sequence length="293" mass="31871">MLKYLIIFSGALISSMLCIFLLARISLKYKILQARGISLVGGLGMGVAFVFFSCLGVCVFGITGTKIFAVLGVSLLMLFFGMVDDLKELSILQKFLAQSLCAALLISLGVMTDIMYLGFWGNAVVTFFWILGITNAFNLLDIMDGLAAGAALIVSSALLAIAFLNPDLNMQILSLTLCAVTFGFLVFNLPPASIYLGNSGSHFLGFMICAIALVLRYASKDNAIALLSPIIILWLPITDTILLIIFRIMKKKMPFKKSNDHIAFRIRLSAASPIKTILVMFLLCFIFSFAGVI</sequence>
<protein>
    <recommendedName>
        <fullName evidence="11">Undecaprenyl-phosphate alpha-N-acetylglucosaminyl 1-phosphate transferase</fullName>
    </recommendedName>
</protein>
<dbReference type="Proteomes" id="UP000231292">
    <property type="component" value="Unassembled WGS sequence"/>
</dbReference>
<dbReference type="AlphaFoldDB" id="A0A2G9YJQ9"/>
<keyword evidence="3" id="KW-0808">Transferase</keyword>
<gene>
    <name evidence="9" type="ORF">COX41_02730</name>
</gene>
<evidence type="ECO:0000256" key="7">
    <source>
        <dbReference type="PIRSR" id="PIRSR600715-1"/>
    </source>
</evidence>
<feature type="binding site" evidence="7">
    <location>
        <position position="138"/>
    </location>
    <ligand>
        <name>Mg(2+)</name>
        <dbReference type="ChEBI" id="CHEBI:18420"/>
    </ligand>
</feature>